<dbReference type="AlphaFoldDB" id="A0AAW0C0M0"/>
<comment type="caution">
    <text evidence="2">The sequence shown here is derived from an EMBL/GenBank/DDBJ whole genome shotgun (WGS) entry which is preliminary data.</text>
</comment>
<gene>
    <name evidence="2" type="ORF">R3P38DRAFT_3187018</name>
</gene>
<proteinExistence type="predicted"/>
<evidence type="ECO:0000256" key="1">
    <source>
        <dbReference type="SAM" id="MobiDB-lite"/>
    </source>
</evidence>
<reference evidence="2 3" key="1">
    <citation type="journal article" date="2024" name="J Genomics">
        <title>Draft genome sequencing and assembly of Favolaschia claudopus CIRM-BRFM 2984 isolated from oak limbs.</title>
        <authorList>
            <person name="Navarro D."/>
            <person name="Drula E."/>
            <person name="Chaduli D."/>
            <person name="Cazenave R."/>
            <person name="Ahrendt S."/>
            <person name="Wang J."/>
            <person name="Lipzen A."/>
            <person name="Daum C."/>
            <person name="Barry K."/>
            <person name="Grigoriev I.V."/>
            <person name="Favel A."/>
            <person name="Rosso M.N."/>
            <person name="Martin F."/>
        </authorList>
    </citation>
    <scope>NUCLEOTIDE SEQUENCE [LARGE SCALE GENOMIC DNA]</scope>
    <source>
        <strain evidence="2 3">CIRM-BRFM 2984</strain>
    </source>
</reference>
<organism evidence="2 3">
    <name type="scientific">Favolaschia claudopus</name>
    <dbReference type="NCBI Taxonomy" id="2862362"/>
    <lineage>
        <taxon>Eukaryota</taxon>
        <taxon>Fungi</taxon>
        <taxon>Dikarya</taxon>
        <taxon>Basidiomycota</taxon>
        <taxon>Agaricomycotina</taxon>
        <taxon>Agaricomycetes</taxon>
        <taxon>Agaricomycetidae</taxon>
        <taxon>Agaricales</taxon>
        <taxon>Marasmiineae</taxon>
        <taxon>Mycenaceae</taxon>
        <taxon>Favolaschia</taxon>
    </lineage>
</organism>
<keyword evidence="3" id="KW-1185">Reference proteome</keyword>
<accession>A0AAW0C0M0</accession>
<evidence type="ECO:0000313" key="2">
    <source>
        <dbReference type="EMBL" id="KAK7031308.1"/>
    </source>
</evidence>
<feature type="region of interest" description="Disordered" evidence="1">
    <location>
        <begin position="233"/>
        <end position="278"/>
    </location>
</feature>
<dbReference type="Proteomes" id="UP001362999">
    <property type="component" value="Unassembled WGS sequence"/>
</dbReference>
<sequence>MSFAMTRSYPLSNTPSSTLTLCMTADASAITYEMATTTVMHGLPKNQRDDVLQKIRQRYYDSGFAEAPIRLSQKLEIQARAKCSYDVASTYFKNEHNAAIRRAEQYEDSSLFDSDDEEHEGPPADIVVWNATTPTPPGVAAVRGEGRTRGCPGHGGRQRGSSSAVSTRRPGKTRKRFPGRGKYFSSGIASAADLHLSAPPRHFMNFAPASQVNAENIEHEWSVFPTREEYRAARDAAATAETPADAATAAAEDGAPVAAPGDNEPPPTPVSESSEAPSRHDLRIISLYGFRDVDCGCTNGKHDEHRRRQSFAFEASDGTVVVKTMRTQLLSL</sequence>
<feature type="compositionally biased region" description="Basic residues" evidence="1">
    <location>
        <begin position="169"/>
        <end position="179"/>
    </location>
</feature>
<feature type="compositionally biased region" description="Low complexity" evidence="1">
    <location>
        <begin position="235"/>
        <end position="260"/>
    </location>
</feature>
<protein>
    <submittedName>
        <fullName evidence="2">Uncharacterized protein</fullName>
    </submittedName>
</protein>
<name>A0AAW0C0M0_9AGAR</name>
<evidence type="ECO:0000313" key="3">
    <source>
        <dbReference type="Proteomes" id="UP001362999"/>
    </source>
</evidence>
<feature type="region of interest" description="Disordered" evidence="1">
    <location>
        <begin position="131"/>
        <end position="182"/>
    </location>
</feature>
<dbReference type="EMBL" id="JAWWNJ010000024">
    <property type="protein sequence ID" value="KAK7031308.1"/>
    <property type="molecule type" value="Genomic_DNA"/>
</dbReference>